<keyword evidence="2" id="KW-0472">Membrane</keyword>
<evidence type="ECO:0000256" key="2">
    <source>
        <dbReference type="SAM" id="Phobius"/>
    </source>
</evidence>
<keyword evidence="2" id="KW-0812">Transmembrane</keyword>
<keyword evidence="2" id="KW-1133">Transmembrane helix</keyword>
<comment type="caution">
    <text evidence="3">The sequence shown here is derived from an EMBL/GenBank/DDBJ whole genome shotgun (WGS) entry which is preliminary data.</text>
</comment>
<sequence length="199" mass="22267">MKVLTRAIISFAVSVGPIILLLLARTLGYLPSRKHPHPRIARELKLIRIMIHVYCRGCHSSSPRSVDAPDLCPQCLALWDFTKAHVTRCIFQEKKSVCAKCHVHCFRSDPHYRETIRAVMRYSGPRVLISHPFLTILHFLDALRPAPSIPLRKVCKEMSDSRQNRGLASFKDDLETIEGPLPGSDDDSDATGAGGKIGF</sequence>
<keyword evidence="4" id="KW-1185">Reference proteome</keyword>
<gene>
    <name evidence="3" type="ORF">PAPYR_1528</name>
</gene>
<proteinExistence type="predicted"/>
<dbReference type="Proteomes" id="UP001141327">
    <property type="component" value="Unassembled WGS sequence"/>
</dbReference>
<dbReference type="Pfam" id="PF11756">
    <property type="entry name" value="YgbA_NO"/>
    <property type="match status" value="1"/>
</dbReference>
<accession>A0ABQ8URU4</accession>
<organism evidence="3 4">
    <name type="scientific">Paratrimastix pyriformis</name>
    <dbReference type="NCBI Taxonomy" id="342808"/>
    <lineage>
        <taxon>Eukaryota</taxon>
        <taxon>Metamonada</taxon>
        <taxon>Preaxostyla</taxon>
        <taxon>Paratrimastigidae</taxon>
        <taxon>Paratrimastix</taxon>
    </lineage>
</organism>
<evidence type="ECO:0000313" key="3">
    <source>
        <dbReference type="EMBL" id="KAJ4461849.1"/>
    </source>
</evidence>
<protein>
    <submittedName>
        <fullName evidence="3">Nitrous oxide-stimulated promoter family protein</fullName>
    </submittedName>
</protein>
<dbReference type="InterPro" id="IPR020483">
    <property type="entry name" value="Uncharacterised_YgbA"/>
</dbReference>
<reference evidence="3" key="1">
    <citation type="journal article" date="2022" name="bioRxiv">
        <title>Genomics of Preaxostyla Flagellates Illuminates Evolutionary Transitions and the Path Towards Mitochondrial Loss.</title>
        <authorList>
            <person name="Novak L.V.F."/>
            <person name="Treitli S.C."/>
            <person name="Pyrih J."/>
            <person name="Halakuc P."/>
            <person name="Pipaliya S.V."/>
            <person name="Vacek V."/>
            <person name="Brzon O."/>
            <person name="Soukal P."/>
            <person name="Eme L."/>
            <person name="Dacks J.B."/>
            <person name="Karnkowska A."/>
            <person name="Elias M."/>
            <person name="Hampl V."/>
        </authorList>
    </citation>
    <scope>NUCLEOTIDE SEQUENCE</scope>
    <source>
        <strain evidence="3">RCP-MX</strain>
    </source>
</reference>
<feature type="region of interest" description="Disordered" evidence="1">
    <location>
        <begin position="167"/>
        <end position="199"/>
    </location>
</feature>
<dbReference type="NCBIfam" id="NF007714">
    <property type="entry name" value="PRK10410.1-2"/>
    <property type="match status" value="1"/>
</dbReference>
<evidence type="ECO:0000313" key="4">
    <source>
        <dbReference type="Proteomes" id="UP001141327"/>
    </source>
</evidence>
<feature type="transmembrane region" description="Helical" evidence="2">
    <location>
        <begin position="6"/>
        <end position="24"/>
    </location>
</feature>
<dbReference type="EMBL" id="JAPMOS010000005">
    <property type="protein sequence ID" value="KAJ4461849.1"/>
    <property type="molecule type" value="Genomic_DNA"/>
</dbReference>
<evidence type="ECO:0000256" key="1">
    <source>
        <dbReference type="SAM" id="MobiDB-lite"/>
    </source>
</evidence>
<name>A0ABQ8URU4_9EUKA</name>